<reference evidence="1" key="1">
    <citation type="submission" date="2018-05" db="EMBL/GenBank/DDBJ databases">
        <authorList>
            <person name="Lanie J.A."/>
            <person name="Ng W.-L."/>
            <person name="Kazmierczak K.M."/>
            <person name="Andrzejewski T.M."/>
            <person name="Davidsen T.M."/>
            <person name="Wayne K.J."/>
            <person name="Tettelin H."/>
            <person name="Glass J.I."/>
            <person name="Rusch D."/>
            <person name="Podicherti R."/>
            <person name="Tsui H.-C.T."/>
            <person name="Winkler M.E."/>
        </authorList>
    </citation>
    <scope>NUCLEOTIDE SEQUENCE</scope>
</reference>
<dbReference type="EMBL" id="UINC01200394">
    <property type="protein sequence ID" value="SVE19257.1"/>
    <property type="molecule type" value="Genomic_DNA"/>
</dbReference>
<sequence>MENSFDNQTGEFIGDGEHGGVKSAIKHWRIKNSLENQTFENSLECATPMLDSPMNSICLILQ</sequence>
<dbReference type="AlphaFoldDB" id="A0A383BGL3"/>
<evidence type="ECO:0000313" key="1">
    <source>
        <dbReference type="EMBL" id="SVE19257.1"/>
    </source>
</evidence>
<name>A0A383BGL3_9ZZZZ</name>
<protein>
    <submittedName>
        <fullName evidence="1">Uncharacterized protein</fullName>
    </submittedName>
</protein>
<accession>A0A383BGL3</accession>
<organism evidence="1">
    <name type="scientific">marine metagenome</name>
    <dbReference type="NCBI Taxonomy" id="408172"/>
    <lineage>
        <taxon>unclassified sequences</taxon>
        <taxon>metagenomes</taxon>
        <taxon>ecological metagenomes</taxon>
    </lineage>
</organism>
<proteinExistence type="predicted"/>
<gene>
    <name evidence="1" type="ORF">METZ01_LOCUS472111</name>
</gene>